<dbReference type="Gene3D" id="3.40.50.150">
    <property type="entry name" value="Vaccinia Virus protein VP39"/>
    <property type="match status" value="1"/>
</dbReference>
<gene>
    <name evidence="1" type="ORF">EVOR1521_LOCUS19337</name>
</gene>
<evidence type="ECO:0008006" key="3">
    <source>
        <dbReference type="Google" id="ProtNLM"/>
    </source>
</evidence>
<dbReference type="AlphaFoldDB" id="A0AA36N6W3"/>
<dbReference type="InterPro" id="IPR019410">
    <property type="entry name" value="Methyltransf_16"/>
</dbReference>
<sequence length="240" mass="26005">MRVPLDLNVGEEEFRALVKPPSVEALWEWYEERGQWSADPSWAQVWPCSAALAELVAADPRSVRDLRVAELGAGLALAGLTAALAGARDVLLLDREPLALHCAASSASLQQLPVASVNDETADVRAVRAAVFDWAAPQQFNVAMDEVVLASEVLYDPREASEVATAALRLLRGKQNLPLHHRRVLVTDPRTERMAGAREALAAALRKAGASVEIRQVPTPNLGEGLADQEDVVLIDARWD</sequence>
<organism evidence="1 2">
    <name type="scientific">Effrenium voratum</name>
    <dbReference type="NCBI Taxonomy" id="2562239"/>
    <lineage>
        <taxon>Eukaryota</taxon>
        <taxon>Sar</taxon>
        <taxon>Alveolata</taxon>
        <taxon>Dinophyceae</taxon>
        <taxon>Suessiales</taxon>
        <taxon>Symbiodiniaceae</taxon>
        <taxon>Effrenium</taxon>
    </lineage>
</organism>
<keyword evidence="2" id="KW-1185">Reference proteome</keyword>
<dbReference type="InterPro" id="IPR029063">
    <property type="entry name" value="SAM-dependent_MTases_sf"/>
</dbReference>
<dbReference type="SUPFAM" id="SSF53335">
    <property type="entry name" value="S-adenosyl-L-methionine-dependent methyltransferases"/>
    <property type="match status" value="1"/>
</dbReference>
<dbReference type="EMBL" id="CAUJNA010002935">
    <property type="protein sequence ID" value="CAJ1394744.1"/>
    <property type="molecule type" value="Genomic_DNA"/>
</dbReference>
<name>A0AA36N6W3_9DINO</name>
<dbReference type="Pfam" id="PF10294">
    <property type="entry name" value="Methyltransf_16"/>
    <property type="match status" value="1"/>
</dbReference>
<proteinExistence type="predicted"/>
<protein>
    <recommendedName>
        <fullName evidence="3">Methyltransferase</fullName>
    </recommendedName>
</protein>
<evidence type="ECO:0000313" key="2">
    <source>
        <dbReference type="Proteomes" id="UP001178507"/>
    </source>
</evidence>
<dbReference type="PANTHER" id="PTHR14614:SF132">
    <property type="entry name" value="PROTEIN-LYSINE METHYLTRANSFERASE C42C1.13"/>
    <property type="match status" value="1"/>
</dbReference>
<comment type="caution">
    <text evidence="1">The sequence shown here is derived from an EMBL/GenBank/DDBJ whole genome shotgun (WGS) entry which is preliminary data.</text>
</comment>
<evidence type="ECO:0000313" key="1">
    <source>
        <dbReference type="EMBL" id="CAJ1394744.1"/>
    </source>
</evidence>
<dbReference type="PANTHER" id="PTHR14614">
    <property type="entry name" value="HEPATOCELLULAR CARCINOMA-ASSOCIATED ANTIGEN"/>
    <property type="match status" value="1"/>
</dbReference>
<accession>A0AA36N6W3</accession>
<reference evidence="1" key="1">
    <citation type="submission" date="2023-08" db="EMBL/GenBank/DDBJ databases">
        <authorList>
            <person name="Chen Y."/>
            <person name="Shah S."/>
            <person name="Dougan E. K."/>
            <person name="Thang M."/>
            <person name="Chan C."/>
        </authorList>
    </citation>
    <scope>NUCLEOTIDE SEQUENCE</scope>
</reference>
<dbReference type="Proteomes" id="UP001178507">
    <property type="component" value="Unassembled WGS sequence"/>
</dbReference>